<evidence type="ECO:0000256" key="2">
    <source>
        <dbReference type="ARBA" id="ARBA00022448"/>
    </source>
</evidence>
<keyword evidence="3" id="KW-0520">NAD</keyword>
<feature type="domain" description="NADH:ubiquinone oxidoreductase 30kDa subunit" evidence="5">
    <location>
        <begin position="24"/>
        <end position="135"/>
    </location>
</feature>
<evidence type="ECO:0000256" key="1">
    <source>
        <dbReference type="ARBA" id="ARBA00007569"/>
    </source>
</evidence>
<reference evidence="6 7" key="1">
    <citation type="journal article" date="2019" name="Front. Microbiol.">
        <title>Thermoanaerosceptrum fracticalcis gen. nov. sp. nov., a Novel Fumarate-Fermenting Microorganism From a Deep Fractured Carbonate Aquifer of the US Great Basin.</title>
        <authorList>
            <person name="Hamilton-Brehm S.D."/>
            <person name="Stewart L.E."/>
            <person name="Zavarin M."/>
            <person name="Caldwell M."/>
            <person name="Lawson P.A."/>
            <person name="Onstott T.C."/>
            <person name="Grzymski J."/>
            <person name="Neveux I."/>
            <person name="Lollar B.S."/>
            <person name="Russell C.E."/>
            <person name="Moser D.P."/>
        </authorList>
    </citation>
    <scope>NUCLEOTIDE SEQUENCE [LARGE SCALE GENOMIC DNA]</scope>
    <source>
        <strain evidence="6 7">DRI-13</strain>
    </source>
</reference>
<organism evidence="6 7">
    <name type="scientific">Thermanaerosceptrum fracticalcis</name>
    <dbReference type="NCBI Taxonomy" id="1712410"/>
    <lineage>
        <taxon>Bacteria</taxon>
        <taxon>Bacillati</taxon>
        <taxon>Bacillota</taxon>
        <taxon>Clostridia</taxon>
        <taxon>Eubacteriales</taxon>
        <taxon>Peptococcaceae</taxon>
        <taxon>Thermanaerosceptrum</taxon>
    </lineage>
</organism>
<comment type="catalytic activity">
    <reaction evidence="4">
        <text>a quinone + NADH + 5 H(+)(in) = a quinol + NAD(+) + 4 H(+)(out)</text>
        <dbReference type="Rhea" id="RHEA:57888"/>
        <dbReference type="ChEBI" id="CHEBI:15378"/>
        <dbReference type="ChEBI" id="CHEBI:24646"/>
        <dbReference type="ChEBI" id="CHEBI:57540"/>
        <dbReference type="ChEBI" id="CHEBI:57945"/>
        <dbReference type="ChEBI" id="CHEBI:132124"/>
    </reaction>
</comment>
<dbReference type="GO" id="GO:0016651">
    <property type="term" value="F:oxidoreductase activity, acting on NAD(P)H"/>
    <property type="evidence" value="ECO:0007669"/>
    <property type="project" value="InterPro"/>
</dbReference>
<dbReference type="GO" id="GO:0008137">
    <property type="term" value="F:NADH dehydrogenase (ubiquinone) activity"/>
    <property type="evidence" value="ECO:0007669"/>
    <property type="project" value="InterPro"/>
</dbReference>
<comment type="function">
    <text evidence="4">NDH-1 shuttles electrons from NADH, via FMN and iron-sulfur (Fe-S) centers, to quinones in the respiratory chain.</text>
</comment>
<dbReference type="GO" id="GO:0048038">
    <property type="term" value="F:quinone binding"/>
    <property type="evidence" value="ECO:0007669"/>
    <property type="project" value="UniProtKB-KW"/>
</dbReference>
<accession>A0A7G6E1H1</accession>
<protein>
    <recommendedName>
        <fullName evidence="4">NADH-quinone oxidoreductase</fullName>
        <ecNumber evidence="4">7.1.1.-</ecNumber>
    </recommendedName>
</protein>
<dbReference type="OrthoDB" id="9803286at2"/>
<keyword evidence="2 3" id="KW-0813">Transport</keyword>
<dbReference type="RefSeq" id="WP_034422813.1">
    <property type="nucleotide sequence ID" value="NZ_CP045798.1"/>
</dbReference>
<keyword evidence="3" id="KW-1278">Translocase</keyword>
<dbReference type="SUPFAM" id="SSF143243">
    <property type="entry name" value="Nqo5-like"/>
    <property type="match status" value="1"/>
</dbReference>
<dbReference type="PANTHER" id="PTHR10884">
    <property type="entry name" value="NADH DEHYDROGENASE UBIQUINONE IRON-SULFUR PROTEIN 3"/>
    <property type="match status" value="1"/>
</dbReference>
<evidence type="ECO:0000259" key="5">
    <source>
        <dbReference type="Pfam" id="PF00329"/>
    </source>
</evidence>
<dbReference type="Pfam" id="PF00329">
    <property type="entry name" value="Complex1_30kDa"/>
    <property type="match status" value="1"/>
</dbReference>
<keyword evidence="7" id="KW-1185">Reference proteome</keyword>
<dbReference type="EC" id="7.1.1.-" evidence="4"/>
<comment type="similarity">
    <text evidence="1 3">Belongs to the complex I 30 kDa subunit family.</text>
</comment>
<sequence>MENNIHALIKDSFPELEIQEGHLQVSPEQLAKLMDFLKENGFAYLHDVTAVDWPQHFTVVYQVRSYEKPDKLTVKVNVAKDKPVVPSMTGLWDSADWLEREVYDMFGIKFTGHPNLKRILLDDSFMGYPLRKDFVG</sequence>
<dbReference type="InterPro" id="IPR020396">
    <property type="entry name" value="NADH_UbQ_OxRdtase_CS"/>
</dbReference>
<proteinExistence type="inferred from homology"/>
<dbReference type="InterPro" id="IPR001268">
    <property type="entry name" value="NADH_UbQ_OxRdtase_30kDa_su"/>
</dbReference>
<name>A0A7G6E1H1_THEFR</name>
<gene>
    <name evidence="6" type="ORF">BR63_06120</name>
</gene>
<dbReference type="PROSITE" id="PS00542">
    <property type="entry name" value="COMPLEX1_30K"/>
    <property type="match status" value="1"/>
</dbReference>
<dbReference type="EMBL" id="CP045798">
    <property type="protein sequence ID" value="QNB45925.1"/>
    <property type="molecule type" value="Genomic_DNA"/>
</dbReference>
<dbReference type="Gene3D" id="3.30.460.80">
    <property type="entry name" value="NADH:ubiquinone oxidoreductase, 30kDa subunit"/>
    <property type="match status" value="1"/>
</dbReference>
<keyword evidence="4" id="KW-0874">Quinone</keyword>
<evidence type="ECO:0000256" key="4">
    <source>
        <dbReference type="RuleBase" id="RU003582"/>
    </source>
</evidence>
<dbReference type="NCBIfam" id="TIGR01961">
    <property type="entry name" value="NuoC_fam"/>
    <property type="match status" value="1"/>
</dbReference>
<evidence type="ECO:0000313" key="7">
    <source>
        <dbReference type="Proteomes" id="UP000515847"/>
    </source>
</evidence>
<dbReference type="KEGG" id="tfr:BR63_06120"/>
<evidence type="ECO:0000256" key="3">
    <source>
        <dbReference type="RuleBase" id="RU003456"/>
    </source>
</evidence>
<dbReference type="PANTHER" id="PTHR10884:SF14">
    <property type="entry name" value="NADH DEHYDROGENASE [UBIQUINONE] IRON-SULFUR PROTEIN 3, MITOCHONDRIAL"/>
    <property type="match status" value="1"/>
</dbReference>
<evidence type="ECO:0000313" key="6">
    <source>
        <dbReference type="EMBL" id="QNB45925.1"/>
    </source>
</evidence>
<dbReference type="Proteomes" id="UP000515847">
    <property type="component" value="Chromosome"/>
</dbReference>
<dbReference type="AlphaFoldDB" id="A0A7G6E1H1"/>
<dbReference type="InterPro" id="IPR010218">
    <property type="entry name" value="NADH_DH_suC"/>
</dbReference>
<dbReference type="InterPro" id="IPR037232">
    <property type="entry name" value="NADH_quin_OxRdtase_su_C/D-like"/>
</dbReference>